<dbReference type="EMBL" id="CP011112">
    <property type="protein sequence ID" value="AKU18060.1"/>
    <property type="molecule type" value="Genomic_DNA"/>
</dbReference>
<sequence>MVDGQRPPGDPEQLRDVARAIGNLVEPTGRHMIAMGRATSTAIGHLPTSRIHDFALLSSGTTRRLRRASGSIGDIAGAVRRYADALEDAQLAFDAEEDHHKKIGGPVRMPIATDRHSLPADGPRMTADPIHAEIGGNDGPRMVANPPKGVGPMREHLWDDRKMIADPPHGPAGDLRATIRPVGADGQPLDLETALFNLRQAKHACVTTLNRLSDDWVPGADGMSPVQAWSAALHSAQSGQSAPRADMPIYQRTPPETAPEGHRSPHYVICPEPARRAELDAGSSKGSTLARMPGLEPHPPRKLEVMAGGGHSTVAIGGPLGSDGVRSVIEGTIAT</sequence>
<dbReference type="STRING" id="571913.VV02_23000"/>
<dbReference type="OrthoDB" id="27295at2"/>
<name>A0A0K1JNA2_9MICO</name>
<dbReference type="Proteomes" id="UP000066480">
    <property type="component" value="Chromosome"/>
</dbReference>
<evidence type="ECO:0000313" key="3">
    <source>
        <dbReference type="Proteomes" id="UP000066480"/>
    </source>
</evidence>
<proteinExistence type="predicted"/>
<protein>
    <submittedName>
        <fullName evidence="2">Uncharacterized protein</fullName>
    </submittedName>
</protein>
<organism evidence="2 3">
    <name type="scientific">Luteipulveratus mongoliensis</name>
    <dbReference type="NCBI Taxonomy" id="571913"/>
    <lineage>
        <taxon>Bacteria</taxon>
        <taxon>Bacillati</taxon>
        <taxon>Actinomycetota</taxon>
        <taxon>Actinomycetes</taxon>
        <taxon>Micrococcales</taxon>
        <taxon>Dermacoccaceae</taxon>
        <taxon>Luteipulveratus</taxon>
    </lineage>
</organism>
<keyword evidence="3" id="KW-1185">Reference proteome</keyword>
<dbReference type="KEGG" id="lmoi:VV02_23000"/>
<accession>A0A0K1JNA2</accession>
<reference evidence="2 3" key="1">
    <citation type="submission" date="2015-03" db="EMBL/GenBank/DDBJ databases">
        <title>Luteipulveratus halotolerans sp. nov., a novel actinobacterium (Dermacoccaceae) from Sarawak, Malaysia.</title>
        <authorList>
            <person name="Juboi H."/>
            <person name="Basik A."/>
            <person name="Shamsul S.S."/>
            <person name="Arnold P."/>
            <person name="Schmitt E.K."/>
            <person name="Sanglier J.-J."/>
            <person name="Yeo T."/>
        </authorList>
    </citation>
    <scope>NUCLEOTIDE SEQUENCE [LARGE SCALE GENOMIC DNA]</scope>
    <source>
        <strain evidence="2 3">MN07-A0370</strain>
    </source>
</reference>
<gene>
    <name evidence="2" type="ORF">VV02_23000</name>
</gene>
<evidence type="ECO:0000256" key="1">
    <source>
        <dbReference type="SAM" id="MobiDB-lite"/>
    </source>
</evidence>
<dbReference type="AlphaFoldDB" id="A0A0K1JNA2"/>
<dbReference type="RefSeq" id="WP_052595407.1">
    <property type="nucleotide sequence ID" value="NZ_CP011112.1"/>
</dbReference>
<evidence type="ECO:0000313" key="2">
    <source>
        <dbReference type="EMBL" id="AKU18060.1"/>
    </source>
</evidence>
<feature type="region of interest" description="Disordered" evidence="1">
    <location>
        <begin position="279"/>
        <end position="298"/>
    </location>
</feature>